<dbReference type="GO" id="GO:0044281">
    <property type="term" value="P:small molecule metabolic process"/>
    <property type="evidence" value="ECO:0007669"/>
    <property type="project" value="UniProtKB-ARBA"/>
</dbReference>
<evidence type="ECO:0000256" key="3">
    <source>
        <dbReference type="ARBA" id="ARBA00023002"/>
    </source>
</evidence>
<sequence>MNRSLVWTDIGKMEVRGLETPPLRDGWVRVRSEFCGICGSELSAFLGQNELRRPPSVMGHEFAGEVVEVSGSVDRSLVGQKVAVNPLVSCGKCRYCRSGLRNLCIEREIIGVNYPGGFAETVDVPAYSVYRVRDTLNGSFSEPLATALRAVRKSGIEPGDRVLIIGAGTIGLFALELARKAGADIVAVVEKNAKRAMIAREWGADLSLPPEALQDRDFDVAIDAVGFSSTRRMAVERVRRGGTVVFLGLHEPKAEVNGNSIVRDEVSISGSFCYSDEDFSRAVDMINRGTVLRESSWYRVEALENGQDAFRRMLAEDADVSKTVLRVEG</sequence>
<evidence type="ECO:0000313" key="6">
    <source>
        <dbReference type="Proteomes" id="UP000632195"/>
    </source>
</evidence>
<reference evidence="5" key="2">
    <citation type="submission" date="2022-09" db="EMBL/GenBank/DDBJ databases">
        <authorList>
            <person name="Sun Q."/>
            <person name="Ohkuma M."/>
        </authorList>
    </citation>
    <scope>NUCLEOTIDE SEQUENCE</scope>
    <source>
        <strain evidence="5">JCM 13583</strain>
    </source>
</reference>
<dbReference type="InterPro" id="IPR020843">
    <property type="entry name" value="ER"/>
</dbReference>
<dbReference type="RefSeq" id="WP_229657429.1">
    <property type="nucleotide sequence ID" value="NZ_BMNY01000001.1"/>
</dbReference>
<dbReference type="SUPFAM" id="SSF51735">
    <property type="entry name" value="NAD(P)-binding Rossmann-fold domains"/>
    <property type="match status" value="1"/>
</dbReference>
<dbReference type="Gene3D" id="3.40.50.720">
    <property type="entry name" value="NAD(P)-binding Rossmann-like Domain"/>
    <property type="match status" value="1"/>
</dbReference>
<dbReference type="InterPro" id="IPR011032">
    <property type="entry name" value="GroES-like_sf"/>
</dbReference>
<keyword evidence="2" id="KW-0862">Zinc</keyword>
<evidence type="ECO:0000259" key="4">
    <source>
        <dbReference type="SMART" id="SM00829"/>
    </source>
</evidence>
<dbReference type="Proteomes" id="UP000632195">
    <property type="component" value="Unassembled WGS sequence"/>
</dbReference>
<gene>
    <name evidence="5" type="primary">adh</name>
    <name evidence="5" type="ORF">GCM10007108_03380</name>
</gene>
<dbReference type="EMBL" id="BMNY01000001">
    <property type="protein sequence ID" value="GGM68611.1"/>
    <property type="molecule type" value="Genomic_DNA"/>
</dbReference>
<dbReference type="Pfam" id="PF00107">
    <property type="entry name" value="ADH_zinc_N"/>
    <property type="match status" value="1"/>
</dbReference>
<dbReference type="InterPro" id="IPR050129">
    <property type="entry name" value="Zn_alcohol_dh"/>
</dbReference>
<dbReference type="InterPro" id="IPR013149">
    <property type="entry name" value="ADH-like_C"/>
</dbReference>
<dbReference type="AlphaFoldDB" id="A0AA37BQX7"/>
<evidence type="ECO:0000313" key="5">
    <source>
        <dbReference type="EMBL" id="GGM68611.1"/>
    </source>
</evidence>
<keyword evidence="3" id="KW-0560">Oxidoreductase</keyword>
<dbReference type="GO" id="GO:0016616">
    <property type="term" value="F:oxidoreductase activity, acting on the CH-OH group of donors, NAD or NADP as acceptor"/>
    <property type="evidence" value="ECO:0007669"/>
    <property type="project" value="UniProtKB-ARBA"/>
</dbReference>
<dbReference type="GO" id="GO:0051262">
    <property type="term" value="P:protein tetramerization"/>
    <property type="evidence" value="ECO:0007669"/>
    <property type="project" value="UniProtKB-ARBA"/>
</dbReference>
<dbReference type="Pfam" id="PF08240">
    <property type="entry name" value="ADH_N"/>
    <property type="match status" value="1"/>
</dbReference>
<dbReference type="SMART" id="SM00829">
    <property type="entry name" value="PKS_ER"/>
    <property type="match status" value="1"/>
</dbReference>
<dbReference type="Gene3D" id="3.90.180.10">
    <property type="entry name" value="Medium-chain alcohol dehydrogenases, catalytic domain"/>
    <property type="match status" value="1"/>
</dbReference>
<name>A0AA37BQX7_9ARCH</name>
<keyword evidence="6" id="KW-1185">Reference proteome</keyword>
<dbReference type="PANTHER" id="PTHR43401">
    <property type="entry name" value="L-THREONINE 3-DEHYDROGENASE"/>
    <property type="match status" value="1"/>
</dbReference>
<dbReference type="SUPFAM" id="SSF50129">
    <property type="entry name" value="GroES-like"/>
    <property type="match status" value="1"/>
</dbReference>
<evidence type="ECO:0000256" key="1">
    <source>
        <dbReference type="ARBA" id="ARBA00022723"/>
    </source>
</evidence>
<evidence type="ECO:0000256" key="2">
    <source>
        <dbReference type="ARBA" id="ARBA00022833"/>
    </source>
</evidence>
<reference evidence="5" key="1">
    <citation type="journal article" date="2014" name="Int. J. Syst. Evol. Microbiol.">
        <title>Complete genome sequence of Corynebacterium casei LMG S-19264T (=DSM 44701T), isolated from a smear-ripened cheese.</title>
        <authorList>
            <consortium name="US DOE Joint Genome Institute (JGI-PGF)"/>
            <person name="Walter F."/>
            <person name="Albersmeier A."/>
            <person name="Kalinowski J."/>
            <person name="Ruckert C."/>
        </authorList>
    </citation>
    <scope>NUCLEOTIDE SEQUENCE</scope>
    <source>
        <strain evidence="5">JCM 13583</strain>
    </source>
</reference>
<dbReference type="PANTHER" id="PTHR43401:SF2">
    <property type="entry name" value="L-THREONINE 3-DEHYDROGENASE"/>
    <property type="match status" value="1"/>
</dbReference>
<dbReference type="InterPro" id="IPR036291">
    <property type="entry name" value="NAD(P)-bd_dom_sf"/>
</dbReference>
<dbReference type="GO" id="GO:0046872">
    <property type="term" value="F:metal ion binding"/>
    <property type="evidence" value="ECO:0007669"/>
    <property type="project" value="UniProtKB-KW"/>
</dbReference>
<keyword evidence="1" id="KW-0479">Metal-binding</keyword>
<proteinExistence type="predicted"/>
<accession>A0AA37BQX7</accession>
<dbReference type="GO" id="GO:0030554">
    <property type="term" value="F:adenyl nucleotide binding"/>
    <property type="evidence" value="ECO:0007669"/>
    <property type="project" value="UniProtKB-ARBA"/>
</dbReference>
<dbReference type="InterPro" id="IPR013154">
    <property type="entry name" value="ADH-like_N"/>
</dbReference>
<comment type="caution">
    <text evidence="5">The sequence shown here is derived from an EMBL/GenBank/DDBJ whole genome shotgun (WGS) entry which is preliminary data.</text>
</comment>
<organism evidence="5 6">
    <name type="scientific">Thermogymnomonas acidicola</name>
    <dbReference type="NCBI Taxonomy" id="399579"/>
    <lineage>
        <taxon>Archaea</taxon>
        <taxon>Methanobacteriati</taxon>
        <taxon>Thermoplasmatota</taxon>
        <taxon>Thermoplasmata</taxon>
        <taxon>Thermoplasmatales</taxon>
        <taxon>Thermogymnomonas</taxon>
    </lineage>
</organism>
<feature type="domain" description="Enoyl reductase (ER)" evidence="4">
    <location>
        <begin position="8"/>
        <end position="325"/>
    </location>
</feature>
<dbReference type="GO" id="GO:0043168">
    <property type="term" value="F:anion binding"/>
    <property type="evidence" value="ECO:0007669"/>
    <property type="project" value="UniProtKB-ARBA"/>
</dbReference>
<protein>
    <submittedName>
        <fullName evidence="5">Galactitol-1-phosphate 5-dehydrogenase</fullName>
    </submittedName>
</protein>